<evidence type="ECO:0000313" key="2">
    <source>
        <dbReference type="EMBL" id="KMM31116.1"/>
    </source>
</evidence>
<accession>A0A0J6C494</accession>
<evidence type="ECO:0008006" key="4">
    <source>
        <dbReference type="Google" id="ProtNLM"/>
    </source>
</evidence>
<dbReference type="SUPFAM" id="SSF143011">
    <property type="entry name" value="RelE-like"/>
    <property type="match status" value="1"/>
</dbReference>
<protein>
    <recommendedName>
        <fullName evidence="4">Type II toxin-antitoxin system RelE/ParE family toxin</fullName>
    </recommendedName>
</protein>
<reference evidence="2 3" key="1">
    <citation type="submission" date="2015-06" db="EMBL/GenBank/DDBJ databases">
        <title>Draft Genome Sequence of Parabacteroides goldsteinii with Putative Novel Metallo-Beta-Lactamases Isolated from a Blood Culture from a Human Patient.</title>
        <authorList>
            <person name="Krogh T.J."/>
            <person name="Agergaard C.N."/>
            <person name="Moller-Jensen J."/>
            <person name="Justesen U.S."/>
        </authorList>
    </citation>
    <scope>NUCLEOTIDE SEQUENCE [LARGE SCALE GENOMIC DNA]</scope>
    <source>
        <strain evidence="2 3">910340</strain>
    </source>
</reference>
<dbReference type="Proteomes" id="UP000036166">
    <property type="component" value="Unassembled WGS sequence"/>
</dbReference>
<dbReference type="Gene3D" id="3.30.2310.20">
    <property type="entry name" value="RelE-like"/>
    <property type="match status" value="1"/>
</dbReference>
<dbReference type="InterPro" id="IPR035093">
    <property type="entry name" value="RelE/ParE_toxin_dom_sf"/>
</dbReference>
<comment type="caution">
    <text evidence="2">The sequence shown here is derived from an EMBL/GenBank/DDBJ whole genome shotgun (WGS) entry which is preliminary data.</text>
</comment>
<evidence type="ECO:0000313" key="3">
    <source>
        <dbReference type="Proteomes" id="UP000036166"/>
    </source>
</evidence>
<dbReference type="InterPro" id="IPR007712">
    <property type="entry name" value="RelE/ParE_toxin"/>
</dbReference>
<dbReference type="Pfam" id="PF05016">
    <property type="entry name" value="ParE_toxin"/>
    <property type="match status" value="1"/>
</dbReference>
<evidence type="ECO:0000256" key="1">
    <source>
        <dbReference type="ARBA" id="ARBA00022649"/>
    </source>
</evidence>
<dbReference type="GeneID" id="69980876"/>
<dbReference type="AlphaFoldDB" id="A0A0J6C494"/>
<sequence>MYTVHWEIEALTIMKQIFDWYFVEMGSKAANKFRNGIIKAVNTLEVCPTIGKIEPLLVHRSKCYRSFAEHSNHKIIYFVENDIVHIVYIWDNRQSLSKMNILVK</sequence>
<proteinExistence type="predicted"/>
<gene>
    <name evidence="2" type="ORF">ACM15_24225</name>
</gene>
<dbReference type="EMBL" id="LFJV01000118">
    <property type="protein sequence ID" value="KMM31116.1"/>
    <property type="molecule type" value="Genomic_DNA"/>
</dbReference>
<dbReference type="RefSeq" id="WP_048317723.1">
    <property type="nucleotide sequence ID" value="NZ_AP031410.1"/>
</dbReference>
<organism evidence="2 3">
    <name type="scientific">Parabacteroides goldsteinii</name>
    <dbReference type="NCBI Taxonomy" id="328812"/>
    <lineage>
        <taxon>Bacteria</taxon>
        <taxon>Pseudomonadati</taxon>
        <taxon>Bacteroidota</taxon>
        <taxon>Bacteroidia</taxon>
        <taxon>Bacteroidales</taxon>
        <taxon>Tannerellaceae</taxon>
        <taxon>Parabacteroides</taxon>
    </lineage>
</organism>
<dbReference type="PATRIC" id="fig|328812.4.peg.662"/>
<keyword evidence="1" id="KW-1277">Toxin-antitoxin system</keyword>
<name>A0A0J6C494_9BACT</name>